<dbReference type="InterPro" id="IPR001179">
    <property type="entry name" value="PPIase_FKBP_dom"/>
</dbReference>
<dbReference type="RefSeq" id="WP_101848944.1">
    <property type="nucleotide sequence ID" value="NZ_JBHLVH010000014.1"/>
</dbReference>
<dbReference type="InterPro" id="IPR046357">
    <property type="entry name" value="PPIase_dom_sf"/>
</dbReference>
<gene>
    <name evidence="9" type="ORF">CYJ76_00710</name>
</gene>
<dbReference type="Proteomes" id="UP000234206">
    <property type="component" value="Unassembled WGS sequence"/>
</dbReference>
<evidence type="ECO:0000256" key="1">
    <source>
        <dbReference type="ARBA" id="ARBA00000971"/>
    </source>
</evidence>
<dbReference type="PROSITE" id="PS50059">
    <property type="entry name" value="FKBP_PPIASE"/>
    <property type="match status" value="2"/>
</dbReference>
<keyword evidence="3 5" id="KW-0697">Rotamase</keyword>
<comment type="caution">
    <text evidence="9">The sequence shown here is derived from an EMBL/GenBank/DDBJ whole genome shotgun (WGS) entry which is preliminary data.</text>
</comment>
<protein>
    <recommendedName>
        <fullName evidence="2 5">peptidylprolyl isomerase</fullName>
        <ecNumber evidence="2 5">5.2.1.8</ecNumber>
    </recommendedName>
</protein>
<evidence type="ECO:0000313" key="9">
    <source>
        <dbReference type="EMBL" id="PKZ42808.1"/>
    </source>
</evidence>
<accession>A0A2I1PDU6</accession>
<name>A0A2I1PDU6_9MICO</name>
<feature type="compositionally biased region" description="Low complexity" evidence="6">
    <location>
        <begin position="32"/>
        <end position="86"/>
    </location>
</feature>
<sequence>MKRTSVRLIALVSTAALSLTACGNDESKGDSSDSPSSSSSAPAESGAPSDEASPSEGSSDGSSEGASSDAASSAGASESPADPSASGKGGKDADGKGGKDAKQQKDADGKKPDPKKAGKLDDLEAKGGDKPSLTFGDKPFTVSDTQTRVVEEGDGEELTSDHTAMLEYALYNGTSGKELQNAFGQQTVPLKMNDEQTIEELRKAMEGQKVGSTVAVAIPGEKAFGKQGAPQLGLEPGDTVVYLMKIKDGSKPLKEAQGTEKEAPADLPKAEVFTDKPAKITIPDAEAPKKLKQATLIEGEGDTVKKGDTITVHYTGVKWAKGKEGEKFDSSHDRGEPAAFPIGVGQVIPAWDEVFVGKKVGSRVELVVPPKDGYGKKGMPAGGIKGDDTLVFVVDILDTQSSGQQGGDQSGK</sequence>
<evidence type="ECO:0000256" key="2">
    <source>
        <dbReference type="ARBA" id="ARBA00013194"/>
    </source>
</evidence>
<dbReference type="PANTHER" id="PTHR10516">
    <property type="entry name" value="PEPTIDYL-PROLYL CIS-TRANS ISOMERASE"/>
    <property type="match status" value="1"/>
</dbReference>
<keyword evidence="10" id="KW-1185">Reference proteome</keyword>
<evidence type="ECO:0000256" key="5">
    <source>
        <dbReference type="PROSITE-ProRule" id="PRU00277"/>
    </source>
</evidence>
<evidence type="ECO:0000256" key="6">
    <source>
        <dbReference type="SAM" id="MobiDB-lite"/>
    </source>
</evidence>
<dbReference type="PROSITE" id="PS51257">
    <property type="entry name" value="PROKAR_LIPOPROTEIN"/>
    <property type="match status" value="1"/>
</dbReference>
<feature type="chain" id="PRO_5038860188" description="peptidylprolyl isomerase" evidence="7">
    <location>
        <begin position="24"/>
        <end position="412"/>
    </location>
</feature>
<dbReference type="Gene3D" id="3.10.50.40">
    <property type="match status" value="2"/>
</dbReference>
<keyword evidence="7" id="KW-0732">Signal</keyword>
<dbReference type="EMBL" id="PKIZ01000001">
    <property type="protein sequence ID" value="PKZ42808.1"/>
    <property type="molecule type" value="Genomic_DNA"/>
</dbReference>
<dbReference type="GO" id="GO:0003755">
    <property type="term" value="F:peptidyl-prolyl cis-trans isomerase activity"/>
    <property type="evidence" value="ECO:0007669"/>
    <property type="project" value="UniProtKB-KW"/>
</dbReference>
<feature type="domain" description="PPIase FKBP-type" evidence="8">
    <location>
        <begin position="155"/>
        <end position="250"/>
    </location>
</feature>
<dbReference type="SUPFAM" id="SSF54534">
    <property type="entry name" value="FKBP-like"/>
    <property type="match status" value="2"/>
</dbReference>
<feature type="compositionally biased region" description="Basic and acidic residues" evidence="6">
    <location>
        <begin position="89"/>
        <end position="129"/>
    </location>
</feature>
<evidence type="ECO:0000256" key="7">
    <source>
        <dbReference type="SAM" id="SignalP"/>
    </source>
</evidence>
<dbReference type="Pfam" id="PF00254">
    <property type="entry name" value="FKBP_C"/>
    <property type="match status" value="2"/>
</dbReference>
<feature type="region of interest" description="Disordered" evidence="6">
    <location>
        <begin position="21"/>
        <end position="144"/>
    </location>
</feature>
<comment type="catalytic activity">
    <reaction evidence="1 5">
        <text>[protein]-peptidylproline (omega=180) = [protein]-peptidylproline (omega=0)</text>
        <dbReference type="Rhea" id="RHEA:16237"/>
        <dbReference type="Rhea" id="RHEA-COMP:10747"/>
        <dbReference type="Rhea" id="RHEA-COMP:10748"/>
        <dbReference type="ChEBI" id="CHEBI:83833"/>
        <dbReference type="ChEBI" id="CHEBI:83834"/>
        <dbReference type="EC" id="5.2.1.8"/>
    </reaction>
</comment>
<dbReference type="EC" id="5.2.1.8" evidence="2 5"/>
<reference evidence="9 10" key="1">
    <citation type="submission" date="2017-12" db="EMBL/GenBank/DDBJ databases">
        <title>Phylogenetic diversity of female urinary microbiome.</title>
        <authorList>
            <person name="Thomas-White K."/>
            <person name="Wolfe A.J."/>
        </authorList>
    </citation>
    <scope>NUCLEOTIDE SEQUENCE [LARGE SCALE GENOMIC DNA]</scope>
    <source>
        <strain evidence="9 10">UMB1298</strain>
    </source>
</reference>
<evidence type="ECO:0000313" key="10">
    <source>
        <dbReference type="Proteomes" id="UP000234206"/>
    </source>
</evidence>
<feature type="signal peptide" evidence="7">
    <location>
        <begin position="1"/>
        <end position="23"/>
    </location>
</feature>
<dbReference type="OrthoDB" id="25996at2"/>
<dbReference type="InterPro" id="IPR050689">
    <property type="entry name" value="FKBP-type_PPIase"/>
</dbReference>
<evidence type="ECO:0000256" key="4">
    <source>
        <dbReference type="ARBA" id="ARBA00023235"/>
    </source>
</evidence>
<proteinExistence type="predicted"/>
<keyword evidence="4 5" id="KW-0413">Isomerase</keyword>
<dbReference type="AlphaFoldDB" id="A0A2I1PDU6"/>
<evidence type="ECO:0000259" key="8">
    <source>
        <dbReference type="PROSITE" id="PS50059"/>
    </source>
</evidence>
<dbReference type="PANTHER" id="PTHR10516:SF443">
    <property type="entry name" value="FK506-BINDING PROTEIN 59-RELATED"/>
    <property type="match status" value="1"/>
</dbReference>
<evidence type="ECO:0000256" key="3">
    <source>
        <dbReference type="ARBA" id="ARBA00023110"/>
    </source>
</evidence>
<feature type="domain" description="PPIase FKBP-type" evidence="8">
    <location>
        <begin position="307"/>
        <end position="400"/>
    </location>
</feature>
<organism evidence="9 10">
    <name type="scientific">Kytococcus schroeteri</name>
    <dbReference type="NCBI Taxonomy" id="138300"/>
    <lineage>
        <taxon>Bacteria</taxon>
        <taxon>Bacillati</taxon>
        <taxon>Actinomycetota</taxon>
        <taxon>Actinomycetes</taxon>
        <taxon>Micrococcales</taxon>
        <taxon>Kytococcaceae</taxon>
        <taxon>Kytococcus</taxon>
    </lineage>
</organism>